<gene>
    <name evidence="2" type="ORF">GCM10023188_37010</name>
</gene>
<evidence type="ECO:0000313" key="2">
    <source>
        <dbReference type="EMBL" id="GAA4440128.1"/>
    </source>
</evidence>
<dbReference type="Pfam" id="PF24681">
    <property type="entry name" value="Kelch_KLHDC2_KLHL20_DRC7"/>
    <property type="match status" value="1"/>
</dbReference>
<dbReference type="InterPro" id="IPR006652">
    <property type="entry name" value="Kelch_1"/>
</dbReference>
<dbReference type="SMART" id="SM00612">
    <property type="entry name" value="Kelch"/>
    <property type="match status" value="4"/>
</dbReference>
<dbReference type="NCBIfam" id="TIGR04183">
    <property type="entry name" value="Por_Secre_tail"/>
    <property type="match status" value="1"/>
</dbReference>
<dbReference type="Pfam" id="PF01344">
    <property type="entry name" value="Kelch_1"/>
    <property type="match status" value="1"/>
</dbReference>
<dbReference type="InterPro" id="IPR026444">
    <property type="entry name" value="Secre_tail"/>
</dbReference>
<dbReference type="PANTHER" id="PTHR46773:SF5">
    <property type="entry name" value="OS04G0487100 PROTEIN"/>
    <property type="match status" value="1"/>
</dbReference>
<protein>
    <recommendedName>
        <fullName evidence="1">Secretion system C-terminal sorting domain-containing protein</fullName>
    </recommendedName>
</protein>
<evidence type="ECO:0000259" key="1">
    <source>
        <dbReference type="Pfam" id="PF18962"/>
    </source>
</evidence>
<dbReference type="Proteomes" id="UP001500552">
    <property type="component" value="Unassembled WGS sequence"/>
</dbReference>
<name>A0ABP8M065_9BACT</name>
<comment type="caution">
    <text evidence="2">The sequence shown here is derived from an EMBL/GenBank/DDBJ whole genome shotgun (WGS) entry which is preliminary data.</text>
</comment>
<keyword evidence="3" id="KW-1185">Reference proteome</keyword>
<dbReference type="Gene3D" id="2.120.10.80">
    <property type="entry name" value="Kelch-type beta propeller"/>
    <property type="match status" value="2"/>
</dbReference>
<reference evidence="3" key="1">
    <citation type="journal article" date="2019" name="Int. J. Syst. Evol. Microbiol.">
        <title>The Global Catalogue of Microorganisms (GCM) 10K type strain sequencing project: providing services to taxonomists for standard genome sequencing and annotation.</title>
        <authorList>
            <consortium name="The Broad Institute Genomics Platform"/>
            <consortium name="The Broad Institute Genome Sequencing Center for Infectious Disease"/>
            <person name="Wu L."/>
            <person name="Ma J."/>
        </authorList>
    </citation>
    <scope>NUCLEOTIDE SEQUENCE [LARGE SCALE GENOMIC DNA]</scope>
    <source>
        <strain evidence="3">JCM 17926</strain>
    </source>
</reference>
<dbReference type="InterPro" id="IPR053256">
    <property type="entry name" value="Kelch_repeat-containing"/>
</dbReference>
<evidence type="ECO:0000313" key="3">
    <source>
        <dbReference type="Proteomes" id="UP001500552"/>
    </source>
</evidence>
<dbReference type="Pfam" id="PF18962">
    <property type="entry name" value="Por_Secre_tail"/>
    <property type="match status" value="1"/>
</dbReference>
<organism evidence="2 3">
    <name type="scientific">Pontibacter saemangeumensis</name>
    <dbReference type="NCBI Taxonomy" id="1084525"/>
    <lineage>
        <taxon>Bacteria</taxon>
        <taxon>Pseudomonadati</taxon>
        <taxon>Bacteroidota</taxon>
        <taxon>Cytophagia</taxon>
        <taxon>Cytophagales</taxon>
        <taxon>Hymenobacteraceae</taxon>
        <taxon>Pontibacter</taxon>
    </lineage>
</organism>
<proteinExistence type="predicted"/>
<dbReference type="Gene3D" id="2.60.40.10">
    <property type="entry name" value="Immunoglobulins"/>
    <property type="match status" value="1"/>
</dbReference>
<dbReference type="SUPFAM" id="SSF117281">
    <property type="entry name" value="Kelch motif"/>
    <property type="match status" value="2"/>
</dbReference>
<dbReference type="InterPro" id="IPR015915">
    <property type="entry name" value="Kelch-typ_b-propeller"/>
</dbReference>
<dbReference type="PANTHER" id="PTHR46773">
    <property type="match status" value="1"/>
</dbReference>
<feature type="domain" description="Secretion system C-terminal sorting" evidence="1">
    <location>
        <begin position="743"/>
        <end position="823"/>
    </location>
</feature>
<dbReference type="InterPro" id="IPR013783">
    <property type="entry name" value="Ig-like_fold"/>
</dbReference>
<dbReference type="EMBL" id="BAABHC010000029">
    <property type="protein sequence ID" value="GAA4440128.1"/>
    <property type="molecule type" value="Genomic_DNA"/>
</dbReference>
<accession>A0ABP8M065</accession>
<sequence>MNGKLYTFGGFDSQKSTFTPTSRAYRYDPIANTWTPIAPMPPMNGTSYGGVTHAGFATDGTNIYFAGGYTSNSSGTGQIFGTKEVWKYVVSDGTTPDRYERLPDLPIAVAAGQLEYLNGRLHHIGGTNAARTSNLGNHYVLQLNDLAAGWKTLASLPSPRHHAGSAVHDGKIYFIGGQTGHDSNLTTSKLVHQYDPVTNTWKLVADLPVPTGANGRGHISSAVVVVDERIIVLGGETEHVTGRTNMVSAYTPSTNTWENITPLPKSRYSGVAALLGGNIYYTGGSNSSTTYKGIPGEQAGEQQVLSFTLMNADTKSQIQALTNGATLNLATLPTKNLNIRATTSPATVGSVVFALSGTQSKSATESRVPYDLMGDDGAWTPAVGSYTLKATPYTNSGGGGSAGTSLLIAFNVVNQSPDTNNPLITNIAATSGRSYVLAELTVGVRAYTDRTYEVTSVPASLAGASMIRTANDDKRNTSSSLLSFTLSQQATVYVAYDPRATALPSWLSGWQKLTDRVGVNDSKISYMDLYSKSFPAGAVSLGGGMQSPAAGAENNYFVVAKAAQAPSTGLISNVATTSGKSYALGNLAVGVTHYTDRTYEVTSVPASLAGASMIRTANDDKRNTSSSLLSFTLGESATVYIAYDPRATALPSWLSGWQKLTDRVGVNDSKISYMDLYSKSFPAGAVSLGGSMQSPAAGAENNYFVVAKAAQATLSSSITKDMRATTFDMALSEAESNNRSLTVYPNPASGGAVFLEAANFGKQEALSITVHDMLGRIVASANAVTDNLGNAQTEVPGHKQLLHGFFIIRVSAASGRAQTKILVK</sequence>